<organism evidence="2 3">
    <name type="scientific">Gimesia fumaroli</name>
    <dbReference type="NCBI Taxonomy" id="2527976"/>
    <lineage>
        <taxon>Bacteria</taxon>
        <taxon>Pseudomonadati</taxon>
        <taxon>Planctomycetota</taxon>
        <taxon>Planctomycetia</taxon>
        <taxon>Planctomycetales</taxon>
        <taxon>Planctomycetaceae</taxon>
        <taxon>Gimesia</taxon>
    </lineage>
</organism>
<evidence type="ECO:0000313" key="2">
    <source>
        <dbReference type="EMBL" id="QDV51577.1"/>
    </source>
</evidence>
<protein>
    <submittedName>
        <fullName evidence="2">Uncharacterized protein</fullName>
    </submittedName>
</protein>
<dbReference type="AlphaFoldDB" id="A0A518IET4"/>
<sequence>MNRFVWCLITALLVPAMYGCSSEMSEEERKESIQTMEEEGKKMEELLPAKLN</sequence>
<dbReference type="KEGG" id="gfm:Enr17x_36330"/>
<keyword evidence="3" id="KW-1185">Reference proteome</keyword>
<gene>
    <name evidence="2" type="ORF">Enr17x_36330</name>
</gene>
<name>A0A518IET4_9PLAN</name>
<reference evidence="2 3" key="1">
    <citation type="submission" date="2019-03" db="EMBL/GenBank/DDBJ databases">
        <title>Deep-cultivation of Planctomycetes and their phenomic and genomic characterization uncovers novel biology.</title>
        <authorList>
            <person name="Wiegand S."/>
            <person name="Jogler M."/>
            <person name="Boedeker C."/>
            <person name="Pinto D."/>
            <person name="Vollmers J."/>
            <person name="Rivas-Marin E."/>
            <person name="Kohn T."/>
            <person name="Peeters S.H."/>
            <person name="Heuer A."/>
            <person name="Rast P."/>
            <person name="Oberbeckmann S."/>
            <person name="Bunk B."/>
            <person name="Jeske O."/>
            <person name="Meyerdierks A."/>
            <person name="Storesund J.E."/>
            <person name="Kallscheuer N."/>
            <person name="Luecker S."/>
            <person name="Lage O.M."/>
            <person name="Pohl T."/>
            <person name="Merkel B.J."/>
            <person name="Hornburger P."/>
            <person name="Mueller R.-W."/>
            <person name="Bruemmer F."/>
            <person name="Labrenz M."/>
            <person name="Spormann A.M."/>
            <person name="Op den Camp H."/>
            <person name="Overmann J."/>
            <person name="Amann R."/>
            <person name="Jetten M.S.M."/>
            <person name="Mascher T."/>
            <person name="Medema M.H."/>
            <person name="Devos D.P."/>
            <person name="Kaster A.-K."/>
            <person name="Ovreas L."/>
            <person name="Rohde M."/>
            <person name="Galperin M.Y."/>
            <person name="Jogler C."/>
        </authorList>
    </citation>
    <scope>NUCLEOTIDE SEQUENCE [LARGE SCALE GENOMIC DNA]</scope>
    <source>
        <strain evidence="2 3">Enr17</strain>
    </source>
</reference>
<dbReference type="RefSeq" id="WP_198000637.1">
    <property type="nucleotide sequence ID" value="NZ_CP037452.1"/>
</dbReference>
<feature type="region of interest" description="Disordered" evidence="1">
    <location>
        <begin position="24"/>
        <end position="52"/>
    </location>
</feature>
<accession>A0A518IET4</accession>
<feature type="compositionally biased region" description="Basic and acidic residues" evidence="1">
    <location>
        <begin position="27"/>
        <end position="52"/>
    </location>
</feature>
<dbReference type="PROSITE" id="PS51257">
    <property type="entry name" value="PROKAR_LIPOPROTEIN"/>
    <property type="match status" value="1"/>
</dbReference>
<dbReference type="Proteomes" id="UP000318313">
    <property type="component" value="Chromosome"/>
</dbReference>
<evidence type="ECO:0000313" key="3">
    <source>
        <dbReference type="Proteomes" id="UP000318313"/>
    </source>
</evidence>
<evidence type="ECO:0000256" key="1">
    <source>
        <dbReference type="SAM" id="MobiDB-lite"/>
    </source>
</evidence>
<dbReference type="EMBL" id="CP037452">
    <property type="protein sequence ID" value="QDV51577.1"/>
    <property type="molecule type" value="Genomic_DNA"/>
</dbReference>
<proteinExistence type="predicted"/>